<dbReference type="AlphaFoldDB" id="A0A892IHJ2"/>
<dbReference type="EMBL" id="CP069483">
    <property type="protein sequence ID" value="QRO80791.1"/>
    <property type="molecule type" value="Genomic_DNA"/>
</dbReference>
<sequence>MSDIRVLAWSRAEGRQVHSSILRPRHRSPTGAETSAWPYTKKRRGKNVQYVCISLKKSTDRRQNMTAQFANHGIDGRFFDAIEPEGDGQSVHHYNARARTFLYGKPLTRGEIGCYLSHREVWKQLLSSGDDAWCVMEDDIVLLPGFTAATRELAACREHWDIVRLYGIFKNPQIEYAALPSGTRLMWMDVHPLGTQCYVITRAAAQRMLAHSEKITHPIDDTIDQNWKHKLRLYITSPEFVADGNFASTIGPLAGRQSLGYRLCVKPFRKLRKLPRTFFNWRNRPARPIRVELLASRADSLRSVEPISGR</sequence>
<evidence type="ECO:0000256" key="2">
    <source>
        <dbReference type="ARBA" id="ARBA00005222"/>
    </source>
</evidence>
<comment type="pathway">
    <text evidence="2">Glycan metabolism; lacto-N-neotetraose biosynthesis.</text>
</comment>
<dbReference type="UniPathway" id="UPA00501"/>
<gene>
    <name evidence="5" type="ORF">I6K02_22465</name>
</gene>
<organism evidence="5 6">
    <name type="scientific">Burkholderia dolosa</name>
    <dbReference type="NCBI Taxonomy" id="152500"/>
    <lineage>
        <taxon>Bacteria</taxon>
        <taxon>Pseudomonadati</taxon>
        <taxon>Pseudomonadota</taxon>
        <taxon>Betaproteobacteria</taxon>
        <taxon>Burkholderiales</taxon>
        <taxon>Burkholderiaceae</taxon>
        <taxon>Burkholderia</taxon>
        <taxon>Burkholderia cepacia complex</taxon>
    </lineage>
</organism>
<dbReference type="GO" id="GO:0009103">
    <property type="term" value="P:lipopolysaccharide biosynthetic process"/>
    <property type="evidence" value="ECO:0007669"/>
    <property type="project" value="UniProtKB-KW"/>
</dbReference>
<protein>
    <submittedName>
        <fullName evidence="5">Glycosyltransferase family 25 protein</fullName>
    </submittedName>
</protein>
<evidence type="ECO:0000256" key="1">
    <source>
        <dbReference type="ARBA" id="ARBA00005068"/>
    </source>
</evidence>
<evidence type="ECO:0000256" key="3">
    <source>
        <dbReference type="ARBA" id="ARBA00022985"/>
    </source>
</evidence>
<evidence type="ECO:0000313" key="5">
    <source>
        <dbReference type="EMBL" id="QRO80791.1"/>
    </source>
</evidence>
<reference evidence="5 6" key="1">
    <citation type="submission" date="2021-02" db="EMBL/GenBank/DDBJ databases">
        <title>FDA dAtabase for Regulatory Grade micrObial Sequences (FDA-ARGOS): Supporting development and validation of Infectious Disease Dx tests.</title>
        <authorList>
            <person name="Minogue T."/>
            <person name="Wolcott M."/>
            <person name="Wasieloski L."/>
            <person name="Aguilar W."/>
            <person name="Moore D."/>
            <person name="Jaissle J."/>
            <person name="Tallon L."/>
            <person name="Sadzewicz L."/>
            <person name="Zhao X."/>
            <person name="Boylan J."/>
            <person name="Ott S."/>
            <person name="Bowen H."/>
            <person name="Vavikolanu K."/>
            <person name="Mehta A."/>
            <person name="Aluvathingal J."/>
            <person name="Nadendla S."/>
            <person name="Yan Y."/>
            <person name="Sichtig H."/>
        </authorList>
    </citation>
    <scope>NUCLEOTIDE SEQUENCE [LARGE SCALE GENOMIC DNA]</scope>
    <source>
        <strain evidence="5 6">FDAARGOS_1272</strain>
    </source>
</reference>
<name>A0A892IHJ2_9BURK</name>
<dbReference type="CDD" id="cd06532">
    <property type="entry name" value="Glyco_transf_25"/>
    <property type="match status" value="1"/>
</dbReference>
<dbReference type="InterPro" id="IPR002654">
    <property type="entry name" value="Glyco_trans_25"/>
</dbReference>
<dbReference type="UniPathway" id="UPA00820"/>
<dbReference type="GO" id="GO:0016740">
    <property type="term" value="F:transferase activity"/>
    <property type="evidence" value="ECO:0007669"/>
    <property type="project" value="UniProtKB-KW"/>
</dbReference>
<evidence type="ECO:0000313" key="6">
    <source>
        <dbReference type="Proteomes" id="UP000625568"/>
    </source>
</evidence>
<feature type="domain" description="Glycosyl transferase family 25" evidence="4">
    <location>
        <begin position="52"/>
        <end position="223"/>
    </location>
</feature>
<accession>A0A892IHJ2</accession>
<dbReference type="Proteomes" id="UP000625568">
    <property type="component" value="Chromosome 2"/>
</dbReference>
<proteinExistence type="predicted"/>
<evidence type="ECO:0000259" key="4">
    <source>
        <dbReference type="Pfam" id="PF01755"/>
    </source>
</evidence>
<keyword evidence="5" id="KW-0808">Transferase</keyword>
<comment type="pathway">
    <text evidence="1">Bacterial outer membrane biogenesis; lipooligosaccharide biosynthesis.</text>
</comment>
<keyword evidence="6" id="KW-1185">Reference proteome</keyword>
<dbReference type="Pfam" id="PF01755">
    <property type="entry name" value="Glyco_transf_25"/>
    <property type="match status" value="1"/>
</dbReference>
<keyword evidence="3" id="KW-0448">Lipopolysaccharide biosynthesis</keyword>